<evidence type="ECO:0000313" key="2">
    <source>
        <dbReference type="EMBL" id="GFS28461.1"/>
    </source>
</evidence>
<evidence type="ECO:0000313" key="1">
    <source>
        <dbReference type="EMBL" id="GFS28453.1"/>
    </source>
</evidence>
<reference evidence="1" key="2">
    <citation type="submission" date="2020-08" db="EMBL/GenBank/DDBJ databases">
        <title>De Novo Assembly of kiwifruit Actinidia rufa.</title>
        <authorList>
            <person name="Sugita-Konishi S."/>
            <person name="Sato K."/>
            <person name="Mori E."/>
            <person name="Abe Y."/>
            <person name="Kisaki G."/>
            <person name="Hamano K."/>
            <person name="Suezawa K."/>
            <person name="Otani M."/>
            <person name="Fukuda T."/>
            <person name="Manabe T."/>
            <person name="Gomi K."/>
            <person name="Tabuchi M."/>
            <person name="Akimitsu K."/>
            <person name="Kataoka I."/>
        </authorList>
    </citation>
    <scope>NUCLEOTIDE SEQUENCE</scope>
    <source>
        <strain evidence="1">Fuchu</strain>
    </source>
</reference>
<evidence type="ECO:0000313" key="3">
    <source>
        <dbReference type="Proteomes" id="UP000585474"/>
    </source>
</evidence>
<keyword evidence="3" id="KW-1185">Reference proteome</keyword>
<dbReference type="Proteomes" id="UP000585474">
    <property type="component" value="Unassembled WGS sequence"/>
</dbReference>
<reference evidence="3" key="1">
    <citation type="submission" date="2019-07" db="EMBL/GenBank/DDBJ databases">
        <title>De Novo Assembly of kiwifruit Actinidia rufa.</title>
        <authorList>
            <person name="Sugita-Konishi S."/>
            <person name="Sato K."/>
            <person name="Mori E."/>
            <person name="Abe Y."/>
            <person name="Kisaki G."/>
            <person name="Hamano K."/>
            <person name="Suezawa K."/>
            <person name="Otani M."/>
            <person name="Fukuda T."/>
            <person name="Manabe T."/>
            <person name="Gomi K."/>
            <person name="Tabuchi M."/>
            <person name="Akimitsu K."/>
            <person name="Kataoka I."/>
        </authorList>
    </citation>
    <scope>NUCLEOTIDE SEQUENCE [LARGE SCALE GENOMIC DNA]</scope>
    <source>
        <strain evidence="3">cv. Fuchu</strain>
        <strain evidence="2">Fuchu</strain>
    </source>
</reference>
<sequence length="138" mass="15790">MPDDNIVNLGQILSYTLTKETTCSQENLNGKTNLGRAWKAAVRCNGSGGWWMKFECSWHTWHLLAGLKPEYELIKVQILANENLRRRDNVLPVLLNEEARQLAMNNPMLSFKPQPFWLEAIDPLPIIQLRVEEEGMGA</sequence>
<gene>
    <name evidence="1" type="ORF">Acr_00g0001930</name>
    <name evidence="2" type="ORF">Acr_00g0001960</name>
</gene>
<accession>A0A7J0D8J0</accession>
<name>A0A7J0D8J0_9ERIC</name>
<comment type="caution">
    <text evidence="1">The sequence shown here is derived from an EMBL/GenBank/DDBJ whole genome shotgun (WGS) entry which is preliminary data.</text>
</comment>
<dbReference type="EMBL" id="BJWL01000043">
    <property type="protein sequence ID" value="GFS28461.1"/>
    <property type="molecule type" value="Genomic_DNA"/>
</dbReference>
<proteinExistence type="predicted"/>
<dbReference type="AlphaFoldDB" id="A0A7J0D8J0"/>
<protein>
    <submittedName>
        <fullName evidence="1">Uncharacterized protein</fullName>
    </submittedName>
</protein>
<organism evidence="1 3">
    <name type="scientific">Actinidia rufa</name>
    <dbReference type="NCBI Taxonomy" id="165716"/>
    <lineage>
        <taxon>Eukaryota</taxon>
        <taxon>Viridiplantae</taxon>
        <taxon>Streptophyta</taxon>
        <taxon>Embryophyta</taxon>
        <taxon>Tracheophyta</taxon>
        <taxon>Spermatophyta</taxon>
        <taxon>Magnoliopsida</taxon>
        <taxon>eudicotyledons</taxon>
        <taxon>Gunneridae</taxon>
        <taxon>Pentapetalae</taxon>
        <taxon>asterids</taxon>
        <taxon>Ericales</taxon>
        <taxon>Actinidiaceae</taxon>
        <taxon>Actinidia</taxon>
    </lineage>
</organism>
<dbReference type="EMBL" id="BJWL01000043">
    <property type="protein sequence ID" value="GFS28453.1"/>
    <property type="molecule type" value="Genomic_DNA"/>
</dbReference>